<organism evidence="7">
    <name type="scientific">Halalkalibacterium halodurans</name>
    <name type="common">Bacillus halodurans</name>
    <dbReference type="NCBI Taxonomy" id="86665"/>
    <lineage>
        <taxon>Bacteria</taxon>
        <taxon>Bacillati</taxon>
        <taxon>Bacillota</taxon>
        <taxon>Bacilli</taxon>
        <taxon>Bacillales</taxon>
        <taxon>Bacillaceae</taxon>
        <taxon>Halalkalibacterium (ex Joshi et al. 2022)</taxon>
    </lineage>
</organism>
<feature type="transmembrane region" description="Helical" evidence="6">
    <location>
        <begin position="100"/>
        <end position="118"/>
    </location>
</feature>
<dbReference type="PANTHER" id="PTHR30238:SF4">
    <property type="entry name" value="SLL1022 PROTEIN"/>
    <property type="match status" value="1"/>
</dbReference>
<evidence type="ECO:0008006" key="8">
    <source>
        <dbReference type="Google" id="ProtNLM"/>
    </source>
</evidence>
<evidence type="ECO:0000256" key="5">
    <source>
        <dbReference type="ARBA" id="ARBA00023136"/>
    </source>
</evidence>
<proteinExistence type="inferred from homology"/>
<dbReference type="GO" id="GO:0016020">
    <property type="term" value="C:membrane"/>
    <property type="evidence" value="ECO:0007669"/>
    <property type="project" value="UniProtKB-SubCell"/>
</dbReference>
<keyword evidence="4 6" id="KW-1133">Transmembrane helix</keyword>
<keyword evidence="3 6" id="KW-0812">Transmembrane</keyword>
<evidence type="ECO:0000256" key="6">
    <source>
        <dbReference type="SAM" id="Phobius"/>
    </source>
</evidence>
<evidence type="ECO:0000256" key="4">
    <source>
        <dbReference type="ARBA" id="ARBA00022989"/>
    </source>
</evidence>
<keyword evidence="5 6" id="KW-0472">Membrane</keyword>
<accession>A0A4Y7WXA9</accession>
<evidence type="ECO:0000256" key="2">
    <source>
        <dbReference type="ARBA" id="ARBA00007511"/>
    </source>
</evidence>
<feature type="transmembrane region" description="Helical" evidence="6">
    <location>
        <begin position="6"/>
        <end position="31"/>
    </location>
</feature>
<feature type="transmembrane region" description="Helical" evidence="6">
    <location>
        <begin position="195"/>
        <end position="214"/>
    </location>
</feature>
<dbReference type="GeneID" id="87598388"/>
<gene>
    <name evidence="7" type="ORF">AMD02_05410</name>
</gene>
<dbReference type="Pfam" id="PF03741">
    <property type="entry name" value="TerC"/>
    <property type="match status" value="1"/>
</dbReference>
<accession>A0A0M0KHT5</accession>
<name>A0A0M0KHT5_ALKHA</name>
<reference evidence="7" key="1">
    <citation type="submission" date="2015-08" db="EMBL/GenBank/DDBJ databases">
        <title>Complete DNA Sequence of Pseudomonas syringae pv. actinidiae, the Causal Agent of Kiwifruit Canker Disease.</title>
        <authorList>
            <person name="Rikkerink E.H.A."/>
            <person name="Fineran P.C."/>
        </authorList>
    </citation>
    <scope>NUCLEOTIDE SEQUENCE</scope>
    <source>
        <strain evidence="7">DSM 13666</strain>
    </source>
</reference>
<feature type="transmembrane region" description="Helical" evidence="6">
    <location>
        <begin position="68"/>
        <end position="88"/>
    </location>
</feature>
<feature type="transmembrane region" description="Helical" evidence="6">
    <location>
        <begin position="155"/>
        <end position="175"/>
    </location>
</feature>
<feature type="transmembrane region" description="Helical" evidence="6">
    <location>
        <begin position="130"/>
        <end position="148"/>
    </location>
</feature>
<dbReference type="NCBIfam" id="TIGR03717">
    <property type="entry name" value="R_switched_YjbE"/>
    <property type="match status" value="1"/>
</dbReference>
<comment type="similarity">
    <text evidence="2">Belongs to the TerC family.</text>
</comment>
<dbReference type="RefSeq" id="WP_010899007.1">
    <property type="nucleotide sequence ID" value="NZ_CP040441.1"/>
</dbReference>
<dbReference type="InterPro" id="IPR022301">
    <property type="entry name" value="Integral_membrane_YjbE"/>
</dbReference>
<evidence type="ECO:0000256" key="1">
    <source>
        <dbReference type="ARBA" id="ARBA00004141"/>
    </source>
</evidence>
<dbReference type="InterPro" id="IPR005496">
    <property type="entry name" value="Integral_membrane_TerC"/>
</dbReference>
<evidence type="ECO:0000256" key="3">
    <source>
        <dbReference type="ARBA" id="ARBA00022692"/>
    </source>
</evidence>
<feature type="transmembrane region" description="Helical" evidence="6">
    <location>
        <begin position="43"/>
        <end position="62"/>
    </location>
</feature>
<dbReference type="PANTHER" id="PTHR30238">
    <property type="entry name" value="MEMBRANE BOUND PREDICTED REDOX MODULATOR"/>
    <property type="match status" value="1"/>
</dbReference>
<dbReference type="PATRIC" id="fig|136160.3.peg.1375"/>
<protein>
    <recommendedName>
        <fullName evidence="8">Integral membrane protein, YjbE family</fullName>
    </recommendedName>
</protein>
<sequence length="223" mass="23892">MFDLDFILSVITIIGIDLILGGDNAIVVALACRHLPKQQRNKAIMIGIGLALLVRVLLTMVAVQLLEIPFLLGIGGALLIYIAFQLLVDNNSEQEISTGPTLGSAIKAIVIADCVMGFDNVLAIAGASHGNPILVITGLLISVPIIIWGSKLILVLFDTFPIIVYIGAGILAFTASRMITHEPMLAPLFINQPGFMIFFQVTVIAFVLALGYTCKNKKKSHLA</sequence>
<dbReference type="AlphaFoldDB" id="A0A0M0KHT5"/>
<dbReference type="EMBL" id="LILD01000001">
    <property type="protein sequence ID" value="KOO38364.1"/>
    <property type="molecule type" value="Genomic_DNA"/>
</dbReference>
<evidence type="ECO:0000313" key="7">
    <source>
        <dbReference type="EMBL" id="KOO38364.1"/>
    </source>
</evidence>
<comment type="caution">
    <text evidence="7">The sequence shown here is derived from an EMBL/GenBank/DDBJ whole genome shotgun (WGS) entry which is preliminary data.</text>
</comment>
<dbReference type="OMA" id="MITHEEM"/>
<comment type="subcellular location">
    <subcellularLocation>
        <location evidence="1">Membrane</location>
        <topology evidence="1">Multi-pass membrane protein</topology>
    </subcellularLocation>
</comment>